<evidence type="ECO:0000256" key="2">
    <source>
        <dbReference type="ARBA" id="ARBA00022638"/>
    </source>
</evidence>
<dbReference type="CDD" id="cd16904">
    <property type="entry name" value="pesticin_lyz-like"/>
    <property type="match status" value="1"/>
</dbReference>
<organism evidence="3 4">
    <name type="scientific">Burkholderia lata (strain ATCC 17760 / DSM 23089 / LMG 22485 / NCIMB 9086 / R18194 / 383)</name>
    <dbReference type="NCBI Taxonomy" id="482957"/>
    <lineage>
        <taxon>Bacteria</taxon>
        <taxon>Pseudomonadati</taxon>
        <taxon>Pseudomonadota</taxon>
        <taxon>Betaproteobacteria</taxon>
        <taxon>Burkholderiales</taxon>
        <taxon>Burkholderiaceae</taxon>
        <taxon>Burkholderia</taxon>
        <taxon>Burkholderia cepacia complex</taxon>
    </lineage>
</organism>
<sequence>MSAFDTLLQQAIHTPGLLGPDFSLDEERKQFDKGLPPPGPSLLLSLPPISARAIQMIVTFEVTSEAAYNRLYTHPIWPHGSSGVTIGIGYDCGYVTAEAFAKDWTEAIGAAAVSMLKVACGKTGAAASQILGQVQAVSVPYDAAYRVFKQTDIPRYTARTLGALPSAAAQLSPDCLGALVSLVFNRGASFNAHGDRYREMNAIRDDIASQKLADIPSQIRAMKRLWQGNPAMVGLLKRRDLEAQLFQEGLQT</sequence>
<dbReference type="AlphaFoldDB" id="A0A6P2WKZ7"/>
<protein>
    <recommendedName>
        <fullName evidence="5">Pesticin C-terminal domain-containing protein</fullName>
    </recommendedName>
</protein>
<dbReference type="EMBL" id="CABVQN010000009">
    <property type="protein sequence ID" value="VWC97652.1"/>
    <property type="molecule type" value="Genomic_DNA"/>
</dbReference>
<dbReference type="SUPFAM" id="SSF53955">
    <property type="entry name" value="Lysozyme-like"/>
    <property type="match status" value="1"/>
</dbReference>
<dbReference type="Gene3D" id="1.10.530.40">
    <property type="match status" value="1"/>
</dbReference>
<dbReference type="InterPro" id="IPR023347">
    <property type="entry name" value="Lysozyme_dom_sf"/>
</dbReference>
<evidence type="ECO:0008006" key="5">
    <source>
        <dbReference type="Google" id="ProtNLM"/>
    </source>
</evidence>
<dbReference type="Proteomes" id="UP000494110">
    <property type="component" value="Unassembled WGS sequence"/>
</dbReference>
<gene>
    <name evidence="3" type="ORF">BLA39750_02330</name>
</gene>
<dbReference type="GO" id="GO:0042742">
    <property type="term" value="P:defense response to bacterium"/>
    <property type="evidence" value="ECO:0007669"/>
    <property type="project" value="UniProtKB-KW"/>
</dbReference>
<proteinExistence type="predicted"/>
<dbReference type="GO" id="GO:0003796">
    <property type="term" value="F:lysozyme activity"/>
    <property type="evidence" value="ECO:0007669"/>
    <property type="project" value="InterPro"/>
</dbReference>
<keyword evidence="1" id="KW-0929">Antimicrobial</keyword>
<accession>A0A6P2WKZ7</accession>
<evidence type="ECO:0000256" key="1">
    <source>
        <dbReference type="ARBA" id="ARBA00022529"/>
    </source>
</evidence>
<dbReference type="GO" id="GO:0031640">
    <property type="term" value="P:killing of cells of another organism"/>
    <property type="evidence" value="ECO:0007669"/>
    <property type="project" value="UniProtKB-KW"/>
</dbReference>
<evidence type="ECO:0000313" key="4">
    <source>
        <dbReference type="Proteomes" id="UP000494110"/>
    </source>
</evidence>
<reference evidence="3 4" key="1">
    <citation type="submission" date="2019-09" db="EMBL/GenBank/DDBJ databases">
        <authorList>
            <person name="Depoorter E."/>
        </authorList>
    </citation>
    <scope>NUCLEOTIDE SEQUENCE [LARGE SCALE GENOMIC DNA]</scope>
    <source>
        <strain evidence="3">R-39750</strain>
    </source>
</reference>
<keyword evidence="2" id="KW-0081">Bacteriolytic enzyme</keyword>
<dbReference type="InterPro" id="IPR023346">
    <property type="entry name" value="Lysozyme-like_dom_sf"/>
</dbReference>
<name>A0A6P2WKZ7_BURL3</name>
<dbReference type="RefSeq" id="WP_175012303.1">
    <property type="nucleotide sequence ID" value="NZ_CABVQN010000009.1"/>
</dbReference>
<evidence type="ECO:0000313" key="3">
    <source>
        <dbReference type="EMBL" id="VWC97652.1"/>
    </source>
</evidence>